<organism evidence="3 4">
    <name type="scientific">Zasmidium cellare ATCC 36951</name>
    <dbReference type="NCBI Taxonomy" id="1080233"/>
    <lineage>
        <taxon>Eukaryota</taxon>
        <taxon>Fungi</taxon>
        <taxon>Dikarya</taxon>
        <taxon>Ascomycota</taxon>
        <taxon>Pezizomycotina</taxon>
        <taxon>Dothideomycetes</taxon>
        <taxon>Dothideomycetidae</taxon>
        <taxon>Mycosphaerellales</taxon>
        <taxon>Mycosphaerellaceae</taxon>
        <taxon>Zasmidium</taxon>
    </lineage>
</organism>
<keyword evidence="4" id="KW-1185">Reference proteome</keyword>
<reference evidence="3" key="1">
    <citation type="journal article" date="2020" name="Stud. Mycol.">
        <title>101 Dothideomycetes genomes: a test case for predicting lifestyles and emergence of pathogens.</title>
        <authorList>
            <person name="Haridas S."/>
            <person name="Albert R."/>
            <person name="Binder M."/>
            <person name="Bloem J."/>
            <person name="Labutti K."/>
            <person name="Salamov A."/>
            <person name="Andreopoulos B."/>
            <person name="Baker S."/>
            <person name="Barry K."/>
            <person name="Bills G."/>
            <person name="Bluhm B."/>
            <person name="Cannon C."/>
            <person name="Castanera R."/>
            <person name="Culley D."/>
            <person name="Daum C."/>
            <person name="Ezra D."/>
            <person name="Gonzalez J."/>
            <person name="Henrissat B."/>
            <person name="Kuo A."/>
            <person name="Liang C."/>
            <person name="Lipzen A."/>
            <person name="Lutzoni F."/>
            <person name="Magnuson J."/>
            <person name="Mondo S."/>
            <person name="Nolan M."/>
            <person name="Ohm R."/>
            <person name="Pangilinan J."/>
            <person name="Park H.-J."/>
            <person name="Ramirez L."/>
            <person name="Alfaro M."/>
            <person name="Sun H."/>
            <person name="Tritt A."/>
            <person name="Yoshinaga Y."/>
            <person name="Zwiers L.-H."/>
            <person name="Turgeon B."/>
            <person name="Goodwin S."/>
            <person name="Spatafora J."/>
            <person name="Crous P."/>
            <person name="Grigoriev I."/>
        </authorList>
    </citation>
    <scope>NUCLEOTIDE SEQUENCE</scope>
    <source>
        <strain evidence="3">ATCC 36951</strain>
    </source>
</reference>
<dbReference type="OrthoDB" id="3647231at2759"/>
<evidence type="ECO:0000259" key="2">
    <source>
        <dbReference type="Pfam" id="PF06985"/>
    </source>
</evidence>
<dbReference type="PANTHER" id="PTHR24148:SF73">
    <property type="entry name" value="HET DOMAIN PROTEIN (AFU_ORTHOLOGUE AFUA_8G01020)"/>
    <property type="match status" value="1"/>
</dbReference>
<evidence type="ECO:0000313" key="3">
    <source>
        <dbReference type="EMBL" id="KAF2174249.1"/>
    </source>
</evidence>
<evidence type="ECO:0000256" key="1">
    <source>
        <dbReference type="SAM" id="MobiDB-lite"/>
    </source>
</evidence>
<accession>A0A6A6D7T9</accession>
<dbReference type="InterPro" id="IPR010730">
    <property type="entry name" value="HET"/>
</dbReference>
<dbReference type="GeneID" id="54564417"/>
<gene>
    <name evidence="3" type="ORF">M409DRAFT_49109</name>
</gene>
<name>A0A6A6D7T9_ZASCE</name>
<dbReference type="AlphaFoldDB" id="A0A6A6D7T9"/>
<dbReference type="RefSeq" id="XP_033675138.1">
    <property type="nucleotide sequence ID" value="XM_033811145.1"/>
</dbReference>
<protein>
    <recommendedName>
        <fullName evidence="2">Heterokaryon incompatibility domain-containing protein</fullName>
    </recommendedName>
</protein>
<feature type="domain" description="Heterokaryon incompatibility" evidence="2">
    <location>
        <begin position="124"/>
        <end position="292"/>
    </location>
</feature>
<sequence>MSTESDEYAAGPTSDSSIEISQLFIDHEQSTGPSHGNSAARHDDQNQLCHGQDSGHDAGNVTGCSSSEDEERVPPRLSHVALYHHEPFTDASQQIRLLQFAPSPELGLVACTLKTIRITDAPEYAAISYVWGSSLGKRPILLNGMRYDVTVNCHYALRQVRCRRYSGVTFFWVDSICINQEDLDEKSAQVQNMGEIFQRATTVLASVGTHCDNSRELMLMLKALWLYTQEGPMEPKSSVAISTYCWLQDNVRRYWRQLCREKTFATGDEPFTQIFLAFVNRAYWNCLWIVQETRLARNIQILCGGRCLPVDVFTLIWQICSIVNRLDILRVLRQRTAMNTVLSFSKFLPDEGANSPVQSWRSMPGSWQAAPGQVQSSDILSALSISKINSAVFSMIVSTLCSISSLGPNTCDHSFQTTGWILWTSFTASLAD</sequence>
<proteinExistence type="predicted"/>
<dbReference type="Proteomes" id="UP000799537">
    <property type="component" value="Unassembled WGS sequence"/>
</dbReference>
<evidence type="ECO:0000313" key="4">
    <source>
        <dbReference type="Proteomes" id="UP000799537"/>
    </source>
</evidence>
<dbReference type="EMBL" id="ML993579">
    <property type="protein sequence ID" value="KAF2174249.1"/>
    <property type="molecule type" value="Genomic_DNA"/>
</dbReference>
<dbReference type="PANTHER" id="PTHR24148">
    <property type="entry name" value="ANKYRIN REPEAT DOMAIN-CONTAINING PROTEIN 39 HOMOLOG-RELATED"/>
    <property type="match status" value="1"/>
</dbReference>
<dbReference type="Pfam" id="PF06985">
    <property type="entry name" value="HET"/>
    <property type="match status" value="1"/>
</dbReference>
<dbReference type="InterPro" id="IPR052895">
    <property type="entry name" value="HetReg/Transcr_Mod"/>
</dbReference>
<feature type="region of interest" description="Disordered" evidence="1">
    <location>
        <begin position="1"/>
        <end position="71"/>
    </location>
</feature>